<evidence type="ECO:0000313" key="1">
    <source>
        <dbReference type="EMBL" id="CAD9048600.1"/>
    </source>
</evidence>
<accession>A0A7S1JN30</accession>
<gene>
    <name evidence="1" type="ORF">VBRA1451_LOCUS3658</name>
</gene>
<name>A0A7S1JN30_9ALVE</name>
<organism evidence="1">
    <name type="scientific">Vitrella brassicaformis</name>
    <dbReference type="NCBI Taxonomy" id="1169539"/>
    <lineage>
        <taxon>Eukaryota</taxon>
        <taxon>Sar</taxon>
        <taxon>Alveolata</taxon>
        <taxon>Colpodellida</taxon>
        <taxon>Vitrellaceae</taxon>
        <taxon>Vitrella</taxon>
    </lineage>
</organism>
<proteinExistence type="predicted"/>
<dbReference type="AlphaFoldDB" id="A0A7S1JN30"/>
<sequence length="123" mass="14110">MDVGSMPPIEYLRIALTHVGLCPTRHWCCSEKRFHIVAAVLGDQQEDADDDKKEILAHYDLHKFTRKEYRALEKYVTDDFTVNDKDAFLRVFEDVARKHGDLPPRHQDVAAQVDGIAQEATSE</sequence>
<protein>
    <submittedName>
        <fullName evidence="1">Uncharacterized protein</fullName>
    </submittedName>
</protein>
<dbReference type="EMBL" id="HBGB01006432">
    <property type="protein sequence ID" value="CAD9048600.1"/>
    <property type="molecule type" value="Transcribed_RNA"/>
</dbReference>
<reference evidence="1" key="1">
    <citation type="submission" date="2021-01" db="EMBL/GenBank/DDBJ databases">
        <authorList>
            <person name="Corre E."/>
            <person name="Pelletier E."/>
            <person name="Niang G."/>
            <person name="Scheremetjew M."/>
            <person name="Finn R."/>
            <person name="Kale V."/>
            <person name="Holt S."/>
            <person name="Cochrane G."/>
            <person name="Meng A."/>
            <person name="Brown T."/>
            <person name="Cohen L."/>
        </authorList>
    </citation>
    <scope>NUCLEOTIDE SEQUENCE</scope>
    <source>
        <strain evidence="1">CCMP3346</strain>
    </source>
</reference>